<evidence type="ECO:0000256" key="2">
    <source>
        <dbReference type="ARBA" id="ARBA00022908"/>
    </source>
</evidence>
<keyword evidence="4" id="KW-0233">DNA recombination</keyword>
<sequence length="375" mass="41769">MGLADARTAARAARLDVEKGTDPNEEKRKQRRAAASEAMSRMTLTSVLDDYQTSVLDQNRTGAATRRALDGPKGLLKPFASRKPVSIMKDEILPLVKKLAIKSPISANRKLAYASAFFNWCVDAGYVPANPVATIRKPSRERERERFHTLEELREIWAAAGTLGYPFEQLYKLLIVLPNRRQEIASMSLDDLTLGDLSSEVEGVWLLPRDKTKMANALRIPVSLLARGLIIEALNAGERPAKSRYVFTTTGDTPISGYNKAKRRLDAAIAAARIKQSPGDSESSMPHWVVHDFRTTFNTHACEILQVPPHVADRILNHVATATRSKVMRVYNKSELFEQRREALNAWADLVTREVIRAATNVESSEVGRCLQIPA</sequence>
<dbReference type="PROSITE" id="PS51898">
    <property type="entry name" value="TYR_RECOMBINASE"/>
    <property type="match status" value="1"/>
</dbReference>
<dbReference type="GO" id="GO:0015074">
    <property type="term" value="P:DNA integration"/>
    <property type="evidence" value="ECO:0007669"/>
    <property type="project" value="UniProtKB-KW"/>
</dbReference>
<feature type="compositionally biased region" description="Basic and acidic residues" evidence="5">
    <location>
        <begin position="13"/>
        <end position="28"/>
    </location>
</feature>
<keyword evidence="3" id="KW-0238">DNA-binding</keyword>
<name>A0A1E3LV55_9SPHN</name>
<accession>A0A1E3LV55</accession>
<dbReference type="InterPro" id="IPR050808">
    <property type="entry name" value="Phage_Integrase"/>
</dbReference>
<keyword evidence="2" id="KW-0229">DNA integration</keyword>
<dbReference type="GO" id="GO:0003677">
    <property type="term" value="F:DNA binding"/>
    <property type="evidence" value="ECO:0007669"/>
    <property type="project" value="UniProtKB-KW"/>
</dbReference>
<evidence type="ECO:0000256" key="5">
    <source>
        <dbReference type="SAM" id="MobiDB-lite"/>
    </source>
</evidence>
<gene>
    <name evidence="7" type="ORF">BFL28_04560</name>
</gene>
<dbReference type="InterPro" id="IPR002104">
    <property type="entry name" value="Integrase_catalytic"/>
</dbReference>
<comment type="caution">
    <text evidence="7">The sequence shown here is derived from an EMBL/GenBank/DDBJ whole genome shotgun (WGS) entry which is preliminary data.</text>
</comment>
<evidence type="ECO:0000313" key="7">
    <source>
        <dbReference type="EMBL" id="ODP36710.1"/>
    </source>
</evidence>
<reference evidence="7 8" key="1">
    <citation type="submission" date="2016-08" db="EMBL/GenBank/DDBJ databases">
        <title>Draft genome of the agarase producing Sphingomonas sp. MCT13.</title>
        <authorList>
            <person name="D'Andrea M.M."/>
            <person name="Rossolini G.M."/>
            <person name="Thaller M.C."/>
        </authorList>
    </citation>
    <scope>NUCLEOTIDE SEQUENCE [LARGE SCALE GENOMIC DNA]</scope>
    <source>
        <strain evidence="7 8">MCT13</strain>
    </source>
</reference>
<keyword evidence="8" id="KW-1185">Reference proteome</keyword>
<feature type="domain" description="Tyr recombinase" evidence="6">
    <location>
        <begin position="143"/>
        <end position="345"/>
    </location>
</feature>
<protein>
    <submittedName>
        <fullName evidence="7">Integrase</fullName>
    </submittedName>
</protein>
<dbReference type="PANTHER" id="PTHR30629:SF2">
    <property type="entry name" value="PROPHAGE INTEGRASE INTS-RELATED"/>
    <property type="match status" value="1"/>
</dbReference>
<evidence type="ECO:0000259" key="6">
    <source>
        <dbReference type="PROSITE" id="PS51898"/>
    </source>
</evidence>
<evidence type="ECO:0000256" key="1">
    <source>
        <dbReference type="ARBA" id="ARBA00008857"/>
    </source>
</evidence>
<proteinExistence type="inferred from homology"/>
<dbReference type="InterPro" id="IPR038488">
    <property type="entry name" value="Integrase_DNA-bd_sf"/>
</dbReference>
<dbReference type="Gene3D" id="1.10.150.130">
    <property type="match status" value="1"/>
</dbReference>
<evidence type="ECO:0000313" key="8">
    <source>
        <dbReference type="Proteomes" id="UP000094487"/>
    </source>
</evidence>
<comment type="similarity">
    <text evidence="1">Belongs to the 'phage' integrase family.</text>
</comment>
<organism evidence="7 8">
    <name type="scientific">Sphingomonas turrisvirgatae</name>
    <dbReference type="NCBI Taxonomy" id="1888892"/>
    <lineage>
        <taxon>Bacteria</taxon>
        <taxon>Pseudomonadati</taxon>
        <taxon>Pseudomonadota</taxon>
        <taxon>Alphaproteobacteria</taxon>
        <taxon>Sphingomonadales</taxon>
        <taxon>Sphingomonadaceae</taxon>
        <taxon>Sphingomonas</taxon>
    </lineage>
</organism>
<dbReference type="Proteomes" id="UP000094487">
    <property type="component" value="Unassembled WGS sequence"/>
</dbReference>
<dbReference type="InterPro" id="IPR013762">
    <property type="entry name" value="Integrase-like_cat_sf"/>
</dbReference>
<dbReference type="InterPro" id="IPR011010">
    <property type="entry name" value="DNA_brk_join_enz"/>
</dbReference>
<dbReference type="GO" id="GO:0006310">
    <property type="term" value="P:DNA recombination"/>
    <property type="evidence" value="ECO:0007669"/>
    <property type="project" value="UniProtKB-KW"/>
</dbReference>
<feature type="compositionally biased region" description="Low complexity" evidence="5">
    <location>
        <begin position="1"/>
        <end position="12"/>
    </location>
</feature>
<dbReference type="Gene3D" id="3.30.160.390">
    <property type="entry name" value="Integrase, DNA-binding domain"/>
    <property type="match status" value="1"/>
</dbReference>
<dbReference type="Pfam" id="PF00589">
    <property type="entry name" value="Phage_integrase"/>
    <property type="match status" value="1"/>
</dbReference>
<dbReference type="Gene3D" id="1.10.443.10">
    <property type="entry name" value="Intergrase catalytic core"/>
    <property type="match status" value="1"/>
</dbReference>
<evidence type="ECO:0000256" key="4">
    <source>
        <dbReference type="ARBA" id="ARBA00023172"/>
    </source>
</evidence>
<dbReference type="PANTHER" id="PTHR30629">
    <property type="entry name" value="PROPHAGE INTEGRASE"/>
    <property type="match status" value="1"/>
</dbReference>
<evidence type="ECO:0000256" key="3">
    <source>
        <dbReference type="ARBA" id="ARBA00023125"/>
    </source>
</evidence>
<dbReference type="EMBL" id="MDDS01000057">
    <property type="protein sequence ID" value="ODP36710.1"/>
    <property type="molecule type" value="Genomic_DNA"/>
</dbReference>
<dbReference type="InterPro" id="IPR010998">
    <property type="entry name" value="Integrase_recombinase_N"/>
</dbReference>
<dbReference type="AlphaFoldDB" id="A0A1E3LV55"/>
<dbReference type="STRING" id="1888892.BFL28_04560"/>
<dbReference type="SUPFAM" id="SSF56349">
    <property type="entry name" value="DNA breaking-rejoining enzymes"/>
    <property type="match status" value="1"/>
</dbReference>
<feature type="region of interest" description="Disordered" evidence="5">
    <location>
        <begin position="1"/>
        <end position="38"/>
    </location>
</feature>